<evidence type="ECO:0000313" key="2">
    <source>
        <dbReference type="Proteomes" id="UP001595891"/>
    </source>
</evidence>
<proteinExistence type="predicted"/>
<gene>
    <name evidence="1" type="ORF">ACFO8L_02535</name>
</gene>
<evidence type="ECO:0000313" key="1">
    <source>
        <dbReference type="EMBL" id="MFC4584934.1"/>
    </source>
</evidence>
<organism evidence="1 2">
    <name type="scientific">Sphaerisporangium corydalis</name>
    <dbReference type="NCBI Taxonomy" id="1441875"/>
    <lineage>
        <taxon>Bacteria</taxon>
        <taxon>Bacillati</taxon>
        <taxon>Actinomycetota</taxon>
        <taxon>Actinomycetes</taxon>
        <taxon>Streptosporangiales</taxon>
        <taxon>Streptosporangiaceae</taxon>
        <taxon>Sphaerisporangium</taxon>
    </lineage>
</organism>
<name>A0ABV9E9G8_9ACTN</name>
<dbReference type="NCBIfam" id="TIGR02243">
    <property type="entry name" value="putative baseplate assembly protein"/>
    <property type="match status" value="1"/>
</dbReference>
<dbReference type="Proteomes" id="UP001595891">
    <property type="component" value="Unassembled WGS sequence"/>
</dbReference>
<keyword evidence="2" id="KW-1185">Reference proteome</keyword>
<dbReference type="InterPro" id="IPR011749">
    <property type="entry name" value="CHP02243"/>
</dbReference>
<comment type="caution">
    <text evidence="1">The sequence shown here is derived from an EMBL/GenBank/DDBJ whole genome shotgun (WGS) entry which is preliminary data.</text>
</comment>
<sequence length="1177" mass="124520">MTPQPPPVDPRDRADLIAETQRLATRYSGWRPAQDGPPDAGEALIGVFARFAELVVERVNRAPDRDYLAFLNLIGTRPLPPLPARVPLTFTLAEGSPADAVVPSGTRVAADPVEGEDQEVVFETEDGLVVTRAALRAVYVGDAEGDAYSDRTTRATGEQDAAFPAFVGDVPVPHDLYVACDPVLRAPGDKQVTLLLRTPDAALLDGWPITWSRWDGAAWRPVAHRSAVADGTWAVTLPGLPSLPPSVVNGISAGWVRGRLGMPLASGRSGIAPEAVASGASAPRGEVAGVYPFGATSQVKWFYLSADDVIAAGGGTAYLDFALSRPGTPRSASVPVRLVWSYRSSGGWRELGRSSSRAGERGTPGLTDTTLALTGDGRVSFGVPADWSREAFHGRLGRWLRVEIDDAGGAYGTLPQVGTLTAGYGWDLPEVTGVALRVDTAPEAMPSPAAFLDAAPVDLSKDFLPFGERPAFNDTFYCACPAELARPGAVLDLAVTLTNASDGGPVPKVRTEGSPMVAWETWNGKEWQDAAAGTDGYAFTGDAVLRITMPGEPVAVNGDVRHWVRARLTAGDYGTAARYVPPASGETGYRLVDATFAPPMVKTLSWRPGGDRAAEVPAEVCVGHNDFTYVTAGAGPFTPFATGAERDPALYLCFGAPFSPRPVTLYLQVEPPAPEDVGADRLARSEQSDPPRVVWEYSGPSGWTTLAAADETGGLSRGGLIRFVGPDDLISRSCFGQDGWWIRGRWEKGQFPYPPRLRRVTPNTTWAAQAVTVEENLGAGNGEPGQTFVTAQTPVLPGQRLVVREPEPPAHAEATALRAAEGTDAVTPAADGLGRDGETLVRWHAVPDFSASGPLDRHYTADPLTGEIRFGDGEAGRLPPRGDNNISLTYRTGGGAHGNRPAGTITRLQSAVPYVDAVTNHEDSQGGTPVEPEARLRARGPKALRHRGRAVTAQDIEDLAVESSPEVVRARAVPPDGFNPYALWLDPGSPEPTEEHLNVAAGATTVIVVPESAAARPIPGLVLLRQVEDHLRARCPATAVVKAAGPEWIEAVVTTTVVAVSADVADPLVARVSGALRAYLHPLTGGPLGEGWDFGRRPRPSDLYSVVEALPGVDHVHSLDIALTPLAVPSEQFATLLGRELGRRLGPGGPPAPEAEVRDWLGRALVCSGDHTITVKL</sequence>
<dbReference type="EMBL" id="JBHSFN010000001">
    <property type="protein sequence ID" value="MFC4584934.1"/>
    <property type="molecule type" value="Genomic_DNA"/>
</dbReference>
<protein>
    <submittedName>
        <fullName evidence="1">Baseplate assembly protein</fullName>
    </submittedName>
</protein>
<reference evidence="2" key="1">
    <citation type="journal article" date="2019" name="Int. J. Syst. Evol. Microbiol.">
        <title>The Global Catalogue of Microorganisms (GCM) 10K type strain sequencing project: providing services to taxonomists for standard genome sequencing and annotation.</title>
        <authorList>
            <consortium name="The Broad Institute Genomics Platform"/>
            <consortium name="The Broad Institute Genome Sequencing Center for Infectious Disease"/>
            <person name="Wu L."/>
            <person name="Ma J."/>
        </authorList>
    </citation>
    <scope>NUCLEOTIDE SEQUENCE [LARGE SCALE GENOMIC DNA]</scope>
    <source>
        <strain evidence="2">CCUG 49560</strain>
    </source>
</reference>
<accession>A0ABV9E9G8</accession>
<dbReference type="RefSeq" id="WP_262840970.1">
    <property type="nucleotide sequence ID" value="NZ_JANZYP010000003.1"/>
</dbReference>